<gene>
    <name evidence="1" type="ORF">GCM10009744_03500</name>
</gene>
<accession>A0ABN2EWE3</accession>
<comment type="caution">
    <text evidence="1">The sequence shown here is derived from an EMBL/GenBank/DDBJ whole genome shotgun (WGS) entry which is preliminary data.</text>
</comment>
<dbReference type="Proteomes" id="UP001501319">
    <property type="component" value="Unassembled WGS sequence"/>
</dbReference>
<name>A0ABN2EWE3_9ACTN</name>
<evidence type="ECO:0000313" key="2">
    <source>
        <dbReference type="Proteomes" id="UP001501319"/>
    </source>
</evidence>
<evidence type="ECO:0000313" key="1">
    <source>
        <dbReference type="EMBL" id="GAA1620004.1"/>
    </source>
</evidence>
<keyword evidence="2" id="KW-1185">Reference proteome</keyword>
<organism evidence="1 2">
    <name type="scientific">Kribbella alba</name>
    <dbReference type="NCBI Taxonomy" id="190197"/>
    <lineage>
        <taxon>Bacteria</taxon>
        <taxon>Bacillati</taxon>
        <taxon>Actinomycetota</taxon>
        <taxon>Actinomycetes</taxon>
        <taxon>Propionibacteriales</taxon>
        <taxon>Kribbellaceae</taxon>
        <taxon>Kribbella</taxon>
    </lineage>
</organism>
<proteinExistence type="predicted"/>
<sequence length="72" mass="8046">MAEPLFVSIEELRSALSRALTATEERLGSEVALQDDYYWHLQVDDAFDMSRDAESLTVGQLSGDLANVRERG</sequence>
<dbReference type="RefSeq" id="WP_344107838.1">
    <property type="nucleotide sequence ID" value="NZ_BAAANE010000001.1"/>
</dbReference>
<dbReference type="EMBL" id="BAAANE010000001">
    <property type="protein sequence ID" value="GAA1620004.1"/>
    <property type="molecule type" value="Genomic_DNA"/>
</dbReference>
<protein>
    <submittedName>
        <fullName evidence="1">Uncharacterized protein</fullName>
    </submittedName>
</protein>
<reference evidence="1 2" key="1">
    <citation type="journal article" date="2019" name="Int. J. Syst. Evol. Microbiol.">
        <title>The Global Catalogue of Microorganisms (GCM) 10K type strain sequencing project: providing services to taxonomists for standard genome sequencing and annotation.</title>
        <authorList>
            <consortium name="The Broad Institute Genomics Platform"/>
            <consortium name="The Broad Institute Genome Sequencing Center for Infectious Disease"/>
            <person name="Wu L."/>
            <person name="Ma J."/>
        </authorList>
    </citation>
    <scope>NUCLEOTIDE SEQUENCE [LARGE SCALE GENOMIC DNA]</scope>
    <source>
        <strain evidence="1 2">JCM 14306</strain>
    </source>
</reference>